<accession>A0A6J4VTS7</accession>
<dbReference type="AlphaFoldDB" id="A0A6J4VTS7"/>
<keyword evidence="2" id="KW-0560">Oxidoreductase</keyword>
<sequence length="413" mass="43692">ALRRDRGRRGAGGEHGRARGGRARPRDAPPRQGDLPPRQTVRWRLDGPHAALDSLLPGAGGRAPDPRHARHAPSGAWDHPRLPRADGPPRAAGTPRRLPGRQGDRGGHRPAGRDGGQGGRAIPGSRRGSGRGGGVRGTDAGRRGRRERANRRTGRHGGGTLARRRPRRKRDAERRHPRRMGEQTRARRRRPPRRLRLDLPQGGPSQRRGRRLAAVGADPAVTPRPGSPLLRGCPDGAVGGTRPPPAAASAGRAAGRWQRAHCRRRGGSARPLHPGGNLRGCLERTRGGAPPGGLRRRRSSGPDRLRSRGRRGAGAGVGPGAPGPRCFPRDAGADRRRDLGRPAGLAILLPTDARGAELRGRDAPAWPLRGRARPHLGRDAGGARAPPPGGARRARRSPAAGALPAPGQDRGGV</sequence>
<feature type="compositionally biased region" description="Basic and acidic residues" evidence="1">
    <location>
        <begin position="327"/>
        <end position="340"/>
    </location>
</feature>
<reference evidence="2" key="1">
    <citation type="submission" date="2020-02" db="EMBL/GenBank/DDBJ databases">
        <authorList>
            <person name="Meier V. D."/>
        </authorList>
    </citation>
    <scope>NUCLEOTIDE SEQUENCE</scope>
    <source>
        <strain evidence="2">AVDCRST_MAG19</strain>
    </source>
</reference>
<feature type="compositionally biased region" description="Low complexity" evidence="1">
    <location>
        <begin position="247"/>
        <end position="257"/>
    </location>
</feature>
<dbReference type="GO" id="GO:0102067">
    <property type="term" value="F:geranylgeranyl diphosphate reductase activity"/>
    <property type="evidence" value="ECO:0007669"/>
    <property type="project" value="UniProtKB-EC"/>
</dbReference>
<gene>
    <name evidence="2" type="ORF">AVDCRST_MAG19-4790</name>
</gene>
<feature type="region of interest" description="Disordered" evidence="1">
    <location>
        <begin position="1"/>
        <end position="413"/>
    </location>
</feature>
<organism evidence="2">
    <name type="scientific">uncultured Thermomicrobiales bacterium</name>
    <dbReference type="NCBI Taxonomy" id="1645740"/>
    <lineage>
        <taxon>Bacteria</taxon>
        <taxon>Pseudomonadati</taxon>
        <taxon>Thermomicrobiota</taxon>
        <taxon>Thermomicrobia</taxon>
        <taxon>Thermomicrobiales</taxon>
        <taxon>environmental samples</taxon>
    </lineage>
</organism>
<feature type="compositionally biased region" description="Basic residues" evidence="1">
    <location>
        <begin position="258"/>
        <end position="267"/>
    </location>
</feature>
<feature type="compositionally biased region" description="Basic and acidic residues" evidence="1">
    <location>
        <begin position="170"/>
        <end position="185"/>
    </location>
</feature>
<feature type="compositionally biased region" description="Basic residues" evidence="1">
    <location>
        <begin position="143"/>
        <end position="155"/>
    </location>
</feature>
<dbReference type="EC" id="1.3.1.83" evidence="2"/>
<feature type="non-terminal residue" evidence="2">
    <location>
        <position position="413"/>
    </location>
</feature>
<dbReference type="EMBL" id="CADCWL010000247">
    <property type="protein sequence ID" value="CAA9584773.1"/>
    <property type="molecule type" value="Genomic_DNA"/>
</dbReference>
<proteinExistence type="predicted"/>
<feature type="non-terminal residue" evidence="2">
    <location>
        <position position="1"/>
    </location>
</feature>
<name>A0A6J4VTS7_9BACT</name>
<feature type="compositionally biased region" description="Low complexity" evidence="1">
    <location>
        <begin position="397"/>
        <end position="407"/>
    </location>
</feature>
<evidence type="ECO:0000256" key="1">
    <source>
        <dbReference type="SAM" id="MobiDB-lite"/>
    </source>
</evidence>
<evidence type="ECO:0000313" key="2">
    <source>
        <dbReference type="EMBL" id="CAA9584773.1"/>
    </source>
</evidence>
<protein>
    <submittedName>
        <fullName evidence="2">Geranylgeranyl diphosphate reductase</fullName>
        <ecNumber evidence="2">1.3.1.83</ecNumber>
    </submittedName>
</protein>